<evidence type="ECO:0000313" key="2">
    <source>
        <dbReference type="EMBL" id="CUI14642.1"/>
    </source>
</evidence>
<organism evidence="2 3">
    <name type="scientific">Bodo saltans</name>
    <name type="common">Flagellated protozoan</name>
    <dbReference type="NCBI Taxonomy" id="75058"/>
    <lineage>
        <taxon>Eukaryota</taxon>
        <taxon>Discoba</taxon>
        <taxon>Euglenozoa</taxon>
        <taxon>Kinetoplastea</taxon>
        <taxon>Metakinetoplastina</taxon>
        <taxon>Eubodonida</taxon>
        <taxon>Bodonidae</taxon>
        <taxon>Bodo</taxon>
    </lineage>
</organism>
<accession>A0A0S4KM18</accession>
<evidence type="ECO:0000256" key="1">
    <source>
        <dbReference type="SAM" id="MobiDB-lite"/>
    </source>
</evidence>
<dbReference type="Proteomes" id="UP000051952">
    <property type="component" value="Unassembled WGS sequence"/>
</dbReference>
<protein>
    <submittedName>
        <fullName evidence="2">Uncharacterized protein</fullName>
    </submittedName>
</protein>
<sequence>MRPQNLQRRRSTITKRPSIAGFGPLSAGSFALDESAAALSSPSPRTNNSNTKPFANNNIIVAAPALKAVNAIKTCLLFKDPMDCLELTSNSLDPIDGGSISQNATKSCVHVHDDDVGSGKVIKITNRQQTLKFDVDACGDNLEGWTDSSPAGLLRELSESFCAGFNVGILHAGQRPDEDSLSHLAPFLFPRVTSSGGAFSSEFSRTVMTAFLEMSLKSLSISRSPPPSVLFFSASTSPSAPPPLSFEIMASIFAFAEGKVRDLTFGVPLGTFSFPACDFWWSLWH</sequence>
<dbReference type="VEuPathDB" id="TriTrypDB:BSAL_08560"/>
<keyword evidence="3" id="KW-1185">Reference proteome</keyword>
<dbReference type="AlphaFoldDB" id="A0A0S4KM18"/>
<gene>
    <name evidence="2" type="ORF">BSAL_08560</name>
</gene>
<proteinExistence type="predicted"/>
<evidence type="ECO:0000313" key="3">
    <source>
        <dbReference type="Proteomes" id="UP000051952"/>
    </source>
</evidence>
<name>A0A0S4KM18_BODSA</name>
<reference evidence="3" key="1">
    <citation type="submission" date="2015-09" db="EMBL/GenBank/DDBJ databases">
        <authorList>
            <consortium name="Pathogen Informatics"/>
        </authorList>
    </citation>
    <scope>NUCLEOTIDE SEQUENCE [LARGE SCALE GENOMIC DNA]</scope>
    <source>
        <strain evidence="3">Lake Konstanz</strain>
    </source>
</reference>
<dbReference type="EMBL" id="CYKH01001435">
    <property type="protein sequence ID" value="CUI14642.1"/>
    <property type="molecule type" value="Genomic_DNA"/>
</dbReference>
<feature type="region of interest" description="Disordered" evidence="1">
    <location>
        <begin position="1"/>
        <end position="20"/>
    </location>
</feature>